<protein>
    <submittedName>
        <fullName evidence="1">Uncharacterized protein</fullName>
    </submittedName>
</protein>
<keyword evidence="1" id="KW-0614">Plasmid</keyword>
<evidence type="ECO:0000313" key="2">
    <source>
        <dbReference type="Proteomes" id="UP000184749"/>
    </source>
</evidence>
<dbReference type="Proteomes" id="UP000184749">
    <property type="component" value="Plasmid pRgalIE4872d"/>
</dbReference>
<reference evidence="1 2" key="1">
    <citation type="submission" date="2016-09" db="EMBL/GenBank/DDBJ databases">
        <title>The complete genome sequences of Rhizobium gallicum, symbiovars gallicum and phaseoli, symbionts associated to common bean (Phaseolus vulgaris).</title>
        <authorList>
            <person name="Bustos P."/>
            <person name="Santamaria R.I."/>
            <person name="Perez-Carrascal O.M."/>
            <person name="Juarez S."/>
            <person name="Lozano L."/>
            <person name="Martinez-Flores I."/>
            <person name="Martinez-Romero E."/>
            <person name="Cevallos M."/>
            <person name="Romero D."/>
            <person name="Davila G."/>
            <person name="Gonzalez V."/>
        </authorList>
    </citation>
    <scope>NUCLEOTIDE SEQUENCE [LARGE SCALE GENOMIC DNA]</scope>
    <source>
        <strain evidence="1 2">IE4872</strain>
        <plasmid evidence="2">prgalie4872d</plasmid>
    </source>
</reference>
<evidence type="ECO:0000313" key="1">
    <source>
        <dbReference type="EMBL" id="APO71403.1"/>
    </source>
</evidence>
<gene>
    <name evidence="1" type="ORF">IE4872_PD00874</name>
</gene>
<dbReference type="EMBL" id="CP017105">
    <property type="protein sequence ID" value="APO71403.1"/>
    <property type="molecule type" value="Genomic_DNA"/>
</dbReference>
<geneLocation type="plasmid" evidence="2">
    <name>prgalie4872d</name>
</geneLocation>
<name>A0A1L5NU22_9HYPH</name>
<organism evidence="1 2">
    <name type="scientific">Rhizobium gallicum</name>
    <dbReference type="NCBI Taxonomy" id="56730"/>
    <lineage>
        <taxon>Bacteria</taxon>
        <taxon>Pseudomonadati</taxon>
        <taxon>Pseudomonadota</taxon>
        <taxon>Alphaproteobacteria</taxon>
        <taxon>Hyphomicrobiales</taxon>
        <taxon>Rhizobiaceae</taxon>
        <taxon>Rhizobium/Agrobacterium group</taxon>
        <taxon>Rhizobium</taxon>
    </lineage>
</organism>
<sequence length="97" mass="11338">MRSMTRINRHFQAFIETFERHSQLISQSETRDIFNHLKAARVLFYSGEDRMAEVGALMARLGFFGIRTRPACHRRQACAVRLTEQFITLRAKASQFC</sequence>
<proteinExistence type="predicted"/>
<dbReference type="AlphaFoldDB" id="A0A1L5NU22"/>
<accession>A0A1L5NU22</accession>